<dbReference type="AlphaFoldDB" id="A0A5B0QC04"/>
<evidence type="ECO:0000313" key="3">
    <source>
        <dbReference type="Proteomes" id="UP000324748"/>
    </source>
</evidence>
<feature type="transmembrane region" description="Helical" evidence="1">
    <location>
        <begin position="6"/>
        <end position="26"/>
    </location>
</feature>
<dbReference type="Proteomes" id="UP000324748">
    <property type="component" value="Unassembled WGS sequence"/>
</dbReference>
<evidence type="ECO:0000256" key="1">
    <source>
        <dbReference type="SAM" id="Phobius"/>
    </source>
</evidence>
<gene>
    <name evidence="2" type="ORF">PGT21_029182</name>
</gene>
<keyword evidence="1" id="KW-1133">Transmembrane helix</keyword>
<keyword evidence="1" id="KW-0472">Membrane</keyword>
<dbReference type="EMBL" id="VSWC01000027">
    <property type="protein sequence ID" value="KAA1110671.1"/>
    <property type="molecule type" value="Genomic_DNA"/>
</dbReference>
<comment type="caution">
    <text evidence="2">The sequence shown here is derived from an EMBL/GenBank/DDBJ whole genome shotgun (WGS) entry which is preliminary data.</text>
</comment>
<accession>A0A5B0QC04</accession>
<sequence length="189" mass="20654">MFLLQVPLLVITFAIIGPIFSIPMGHEMAGEGSASREADGKCPPGPQTYQVIHPNLTPNGASTSWEIHIHIGDLVGRTEEDPVRLNSHLEPEKLALSQSSISIADENIAHGITYANLPDAVNQAPKTSRERQEVLFRLNVAAVLPAFIGFGFIFTNINTCDPMLSFMWALFGSLYIYAANYLATKIAMK</sequence>
<feature type="transmembrane region" description="Helical" evidence="1">
    <location>
        <begin position="134"/>
        <end position="154"/>
    </location>
</feature>
<keyword evidence="3" id="KW-1185">Reference proteome</keyword>
<evidence type="ECO:0000313" key="2">
    <source>
        <dbReference type="EMBL" id="KAA1110671.1"/>
    </source>
</evidence>
<protein>
    <submittedName>
        <fullName evidence="2">Uncharacterized protein</fullName>
    </submittedName>
</protein>
<keyword evidence="1" id="KW-0812">Transmembrane</keyword>
<organism evidence="2 3">
    <name type="scientific">Puccinia graminis f. sp. tritici</name>
    <dbReference type="NCBI Taxonomy" id="56615"/>
    <lineage>
        <taxon>Eukaryota</taxon>
        <taxon>Fungi</taxon>
        <taxon>Dikarya</taxon>
        <taxon>Basidiomycota</taxon>
        <taxon>Pucciniomycotina</taxon>
        <taxon>Pucciniomycetes</taxon>
        <taxon>Pucciniales</taxon>
        <taxon>Pucciniaceae</taxon>
        <taxon>Puccinia</taxon>
    </lineage>
</organism>
<reference evidence="2 3" key="1">
    <citation type="submission" date="2019-05" db="EMBL/GenBank/DDBJ databases">
        <title>Emergence of the Ug99 lineage of the wheat stem rust pathogen through somatic hybridization.</title>
        <authorList>
            <person name="Li F."/>
            <person name="Upadhyaya N.M."/>
            <person name="Sperschneider J."/>
            <person name="Matny O."/>
            <person name="Nguyen-Phuc H."/>
            <person name="Mago R."/>
            <person name="Raley C."/>
            <person name="Miller M.E."/>
            <person name="Silverstein K.A.T."/>
            <person name="Henningsen E."/>
            <person name="Hirsch C.D."/>
            <person name="Visser B."/>
            <person name="Pretorius Z.A."/>
            <person name="Steffenson B.J."/>
            <person name="Schwessinger B."/>
            <person name="Dodds P.N."/>
            <person name="Figueroa M."/>
        </authorList>
    </citation>
    <scope>NUCLEOTIDE SEQUENCE [LARGE SCALE GENOMIC DNA]</scope>
    <source>
        <strain evidence="2">21-0</strain>
    </source>
</reference>
<name>A0A5B0QC04_PUCGR</name>
<proteinExistence type="predicted"/>
<feature type="transmembrane region" description="Helical" evidence="1">
    <location>
        <begin position="166"/>
        <end position="183"/>
    </location>
</feature>